<feature type="non-terminal residue" evidence="2">
    <location>
        <position position="187"/>
    </location>
</feature>
<sequence>MQLLHRELRWHRRWNWAPPASPRKHFEFALPLHLTQLQPEPLPSQTLCPGGSSQLRGQRGLASGPSAFPWTARPFQTSRGQHDTRPHPLALGARSSDTTPLMPACPRSGAERGQAVGVGPAPLLSTREPHACGSNGGSSSENSQVGTFPGPESSRSAQGVGVVVGTPTATDMSPQRDAPCAATSQTQ</sequence>
<organism evidence="2 3">
    <name type="scientific">Saguinus oedipus</name>
    <name type="common">Cotton-top tamarin</name>
    <name type="synonym">Oedipomidas oedipus</name>
    <dbReference type="NCBI Taxonomy" id="9490"/>
    <lineage>
        <taxon>Eukaryota</taxon>
        <taxon>Metazoa</taxon>
        <taxon>Chordata</taxon>
        <taxon>Craniata</taxon>
        <taxon>Vertebrata</taxon>
        <taxon>Euteleostomi</taxon>
        <taxon>Mammalia</taxon>
        <taxon>Eutheria</taxon>
        <taxon>Euarchontoglires</taxon>
        <taxon>Primates</taxon>
        <taxon>Haplorrhini</taxon>
        <taxon>Platyrrhini</taxon>
        <taxon>Cebidae</taxon>
        <taxon>Callitrichinae</taxon>
        <taxon>Saguinus</taxon>
    </lineage>
</organism>
<feature type="region of interest" description="Disordered" evidence="1">
    <location>
        <begin position="76"/>
        <end position="187"/>
    </location>
</feature>
<evidence type="ECO:0000313" key="3">
    <source>
        <dbReference type="Proteomes" id="UP001266305"/>
    </source>
</evidence>
<proteinExistence type="predicted"/>
<comment type="caution">
    <text evidence="2">The sequence shown here is derived from an EMBL/GenBank/DDBJ whole genome shotgun (WGS) entry which is preliminary data.</text>
</comment>
<accession>A0ABQ9UJG4</accession>
<protein>
    <submittedName>
        <fullName evidence="2">Uncharacterized protein</fullName>
    </submittedName>
</protein>
<name>A0ABQ9UJG4_SAGOE</name>
<evidence type="ECO:0000256" key="1">
    <source>
        <dbReference type="SAM" id="MobiDB-lite"/>
    </source>
</evidence>
<evidence type="ECO:0000313" key="2">
    <source>
        <dbReference type="EMBL" id="KAK2097011.1"/>
    </source>
</evidence>
<keyword evidence="3" id="KW-1185">Reference proteome</keyword>
<dbReference type="Proteomes" id="UP001266305">
    <property type="component" value="Unassembled WGS sequence"/>
</dbReference>
<dbReference type="EMBL" id="JASSZA010000012">
    <property type="protein sequence ID" value="KAK2097011.1"/>
    <property type="molecule type" value="Genomic_DNA"/>
</dbReference>
<reference evidence="2 3" key="1">
    <citation type="submission" date="2023-05" db="EMBL/GenBank/DDBJ databases">
        <title>B98-5 Cell Line De Novo Hybrid Assembly: An Optical Mapping Approach.</title>
        <authorList>
            <person name="Kananen K."/>
            <person name="Auerbach J.A."/>
            <person name="Kautto E."/>
            <person name="Blachly J.S."/>
        </authorList>
    </citation>
    <scope>NUCLEOTIDE SEQUENCE [LARGE SCALE GENOMIC DNA]</scope>
    <source>
        <strain evidence="2">B95-8</strain>
        <tissue evidence="2">Cell line</tissue>
    </source>
</reference>
<gene>
    <name evidence="2" type="ORF">P7K49_026045</name>
</gene>